<dbReference type="EMBL" id="JAGPXC010000005">
    <property type="protein sequence ID" value="KAH6653657.1"/>
    <property type="molecule type" value="Genomic_DNA"/>
</dbReference>
<dbReference type="GeneID" id="70127008"/>
<reference evidence="1" key="1">
    <citation type="journal article" date="2021" name="Nat. Commun.">
        <title>Genetic determinants of endophytism in the Arabidopsis root mycobiome.</title>
        <authorList>
            <person name="Mesny F."/>
            <person name="Miyauchi S."/>
            <person name="Thiergart T."/>
            <person name="Pickel B."/>
            <person name="Atanasova L."/>
            <person name="Karlsson M."/>
            <person name="Huettel B."/>
            <person name="Barry K.W."/>
            <person name="Haridas S."/>
            <person name="Chen C."/>
            <person name="Bauer D."/>
            <person name="Andreopoulos W."/>
            <person name="Pangilinan J."/>
            <person name="LaButti K."/>
            <person name="Riley R."/>
            <person name="Lipzen A."/>
            <person name="Clum A."/>
            <person name="Drula E."/>
            <person name="Henrissat B."/>
            <person name="Kohler A."/>
            <person name="Grigoriev I.V."/>
            <person name="Martin F.M."/>
            <person name="Hacquard S."/>
        </authorList>
    </citation>
    <scope>NUCLEOTIDE SEQUENCE</scope>
    <source>
        <strain evidence="1">MPI-SDFR-AT-0073</strain>
    </source>
</reference>
<organism evidence="1 2">
    <name type="scientific">Truncatella angustata</name>
    <dbReference type="NCBI Taxonomy" id="152316"/>
    <lineage>
        <taxon>Eukaryota</taxon>
        <taxon>Fungi</taxon>
        <taxon>Dikarya</taxon>
        <taxon>Ascomycota</taxon>
        <taxon>Pezizomycotina</taxon>
        <taxon>Sordariomycetes</taxon>
        <taxon>Xylariomycetidae</taxon>
        <taxon>Amphisphaeriales</taxon>
        <taxon>Sporocadaceae</taxon>
        <taxon>Truncatella</taxon>
    </lineage>
</organism>
<dbReference type="RefSeq" id="XP_045957934.1">
    <property type="nucleotide sequence ID" value="XM_046098116.1"/>
</dbReference>
<gene>
    <name evidence="1" type="ORF">BKA67DRAFT_519631</name>
</gene>
<evidence type="ECO:0000313" key="2">
    <source>
        <dbReference type="Proteomes" id="UP000758603"/>
    </source>
</evidence>
<keyword evidence="2" id="KW-1185">Reference proteome</keyword>
<sequence>MCFYEQTVWACGFWKWGPFRSQCTKEYRTGETCGLKLVWSTDIEEAECFICNNVSKKKHRITKMTRDIERWTAEGNRSATIEKTEQELRATRRALTQLYHDHSRIPAASRKLRLAKQRINKRTG</sequence>
<proteinExistence type="predicted"/>
<evidence type="ECO:0000313" key="1">
    <source>
        <dbReference type="EMBL" id="KAH6653657.1"/>
    </source>
</evidence>
<protein>
    <submittedName>
        <fullName evidence="1">Uncharacterized protein</fullName>
    </submittedName>
</protein>
<dbReference type="OrthoDB" id="5015991at2759"/>
<dbReference type="AlphaFoldDB" id="A0A9P8ZX64"/>
<comment type="caution">
    <text evidence="1">The sequence shown here is derived from an EMBL/GenBank/DDBJ whole genome shotgun (WGS) entry which is preliminary data.</text>
</comment>
<name>A0A9P8ZX64_9PEZI</name>
<accession>A0A9P8ZX64</accession>
<dbReference type="Proteomes" id="UP000758603">
    <property type="component" value="Unassembled WGS sequence"/>
</dbReference>